<name>A0A7Z0I1Y2_9RHOB</name>
<accession>A0A7Z0I1Y2</accession>
<sequence length="77" mass="9059">MPEFRYDAQQLGFLFGRQDYPLRRDAGPQDLDLGLEQPQLRVVPRHEKLGQEDDQEGERRIHLARLHHGALKKMPPF</sequence>
<protein>
    <submittedName>
        <fullName evidence="1">Uncharacterized protein</fullName>
    </submittedName>
</protein>
<dbReference type="RefSeq" id="WP_179906851.1">
    <property type="nucleotide sequence ID" value="NZ_JACBXS010000031.1"/>
</dbReference>
<dbReference type="EMBL" id="JACBXS010000031">
    <property type="protein sequence ID" value="NYS26054.1"/>
    <property type="molecule type" value="Genomic_DNA"/>
</dbReference>
<organism evidence="1 2">
    <name type="scientific">Rhabdonatronobacter sediminivivens</name>
    <dbReference type="NCBI Taxonomy" id="2743469"/>
    <lineage>
        <taxon>Bacteria</taxon>
        <taxon>Pseudomonadati</taxon>
        <taxon>Pseudomonadota</taxon>
        <taxon>Alphaproteobacteria</taxon>
        <taxon>Rhodobacterales</taxon>
        <taxon>Paracoccaceae</taxon>
        <taxon>Rhabdonatronobacter</taxon>
    </lineage>
</organism>
<gene>
    <name evidence="1" type="ORF">HUK65_13750</name>
</gene>
<dbReference type="Proteomes" id="UP000529417">
    <property type="component" value="Unassembled WGS sequence"/>
</dbReference>
<keyword evidence="2" id="KW-1185">Reference proteome</keyword>
<proteinExistence type="predicted"/>
<evidence type="ECO:0000313" key="1">
    <source>
        <dbReference type="EMBL" id="NYS26054.1"/>
    </source>
</evidence>
<dbReference type="AlphaFoldDB" id="A0A7Z0I1Y2"/>
<evidence type="ECO:0000313" key="2">
    <source>
        <dbReference type="Proteomes" id="UP000529417"/>
    </source>
</evidence>
<reference evidence="1 2" key="1">
    <citation type="journal article" date="2000" name="Arch. Microbiol.">
        <title>Rhodobaca bogoriensis gen. nov. and sp. nov., an alkaliphilic purple nonsulfur bacterium from African Rift Valley soda lakes.</title>
        <authorList>
            <person name="Milford A.D."/>
            <person name="Achenbach L.A."/>
            <person name="Jung D.O."/>
            <person name="Madigan M.T."/>
        </authorList>
    </citation>
    <scope>NUCLEOTIDE SEQUENCE [LARGE SCALE GENOMIC DNA]</scope>
    <source>
        <strain evidence="1 2">2376</strain>
    </source>
</reference>
<comment type="caution">
    <text evidence="1">The sequence shown here is derived from an EMBL/GenBank/DDBJ whole genome shotgun (WGS) entry which is preliminary data.</text>
</comment>